<proteinExistence type="predicted"/>
<dbReference type="AlphaFoldDB" id="A0A8E7ELB2"/>
<sequence>MHLKKLPIGIQSFSEIITGGYAYVDKTPFIAELVNGGKYYFLSRPRRFGKSLLIDTIDCAFSGRKELFSGLFLDSPESGWDFSMQYPVLRIDFAGGSLRSVSDIKERIGKLLDSWEKTYDLEKTSGSIGDRLLSQVPQIFQKTSSQVVILVDEYDKPILDNLEDPTLVLELRDHLKDFYGAIKPLDKYLKFVLLTGVSKFAKTGIFSGLNNLDDITIDTRYSALCGYTQTDLETVFAGYLKDFNPNEVRDWYNGYSWTGESVYNPFDILLLFSKKTFRPYWFETGTPTFLIKLWQSKPRLPAEYDGLIAGDDLLGSFDPEQIRTETLLFQAGYLTIRSFVSNPYEGTWYTLGFPNREVRESFNRQILTLIQDNNEQIPAPTIRNILESGDTDVLRDLFHSFFASIPSDNYRKNQISGFEGYYASVVYTYFASLGYEVIPEDTTNKGRIDLTVKTRSNIWIFEFKVMGIDGSGEKSPLAQIRDRKYAEKYACESKKIYEIGIVFNPETRNIERWEVGIKESADE</sequence>
<dbReference type="KEGG" id="mrtj:KHC33_12635"/>
<organism evidence="2 3">
    <name type="scientific">Methanospirillum purgamenti</name>
    <dbReference type="NCBI Taxonomy" id="2834276"/>
    <lineage>
        <taxon>Archaea</taxon>
        <taxon>Methanobacteriati</taxon>
        <taxon>Methanobacteriota</taxon>
        <taxon>Stenosarchaea group</taxon>
        <taxon>Methanomicrobia</taxon>
        <taxon>Methanomicrobiales</taxon>
        <taxon>Methanospirillaceae</taxon>
        <taxon>Methanospirillum</taxon>
    </lineage>
</organism>
<gene>
    <name evidence="2" type="ORF">KHC33_12635</name>
</gene>
<name>A0A8E7ELB2_9EURY</name>
<keyword evidence="3" id="KW-1185">Reference proteome</keyword>
<dbReference type="PANTHER" id="PTHR34825">
    <property type="entry name" value="CONSERVED PROTEIN, WITH A WEAK D-GALACTARATE DEHYDRATASE/ALTRONATE HYDROLASE DOMAIN"/>
    <property type="match status" value="1"/>
</dbReference>
<dbReference type="PANTHER" id="PTHR34825:SF1">
    <property type="entry name" value="AAA-ATPASE-LIKE DOMAIN-CONTAINING PROTEIN"/>
    <property type="match status" value="1"/>
</dbReference>
<dbReference type="Pfam" id="PF09820">
    <property type="entry name" value="AAA-ATPase_like"/>
    <property type="match status" value="1"/>
</dbReference>
<dbReference type="EMBL" id="CP075546">
    <property type="protein sequence ID" value="QVV90631.1"/>
    <property type="molecule type" value="Genomic_DNA"/>
</dbReference>
<evidence type="ECO:0000313" key="2">
    <source>
        <dbReference type="EMBL" id="QVV90631.1"/>
    </source>
</evidence>
<accession>A0A8E7ELB2</accession>
<dbReference type="InterPro" id="IPR012547">
    <property type="entry name" value="PDDEXK_9"/>
</dbReference>
<feature type="domain" description="AAA-ATPase-like" evidence="1">
    <location>
        <begin position="7"/>
        <end position="206"/>
    </location>
</feature>
<evidence type="ECO:0000259" key="1">
    <source>
        <dbReference type="Pfam" id="PF09820"/>
    </source>
</evidence>
<dbReference type="RefSeq" id="WP_214421397.1">
    <property type="nucleotide sequence ID" value="NZ_CP075546.1"/>
</dbReference>
<protein>
    <submittedName>
        <fullName evidence="2">AAA family ATPase</fullName>
    </submittedName>
</protein>
<dbReference type="GeneID" id="65098045"/>
<dbReference type="InterPro" id="IPR018631">
    <property type="entry name" value="AAA-ATPase-like_dom"/>
</dbReference>
<dbReference type="Pfam" id="PF08011">
    <property type="entry name" value="PDDEXK_9"/>
    <property type="match status" value="1"/>
</dbReference>
<dbReference type="Proteomes" id="UP000680656">
    <property type="component" value="Chromosome"/>
</dbReference>
<evidence type="ECO:0000313" key="3">
    <source>
        <dbReference type="Proteomes" id="UP000680656"/>
    </source>
</evidence>
<reference evidence="2 3" key="1">
    <citation type="submission" date="2021-05" db="EMBL/GenBank/DDBJ databases">
        <title>A novel Methanospirillum isolate from a pyrite-forming mixed culture.</title>
        <authorList>
            <person name="Bunk B."/>
            <person name="Sproer C."/>
            <person name="Spring S."/>
            <person name="Pester M."/>
        </authorList>
    </citation>
    <scope>NUCLEOTIDE SEQUENCE [LARGE SCALE GENOMIC DNA]</scope>
    <source>
        <strain evidence="2 3">J.3.6.1-F.2.7.3</strain>
    </source>
</reference>